<dbReference type="Proteomes" id="UP001159405">
    <property type="component" value="Unassembled WGS sequence"/>
</dbReference>
<evidence type="ECO:0000256" key="1">
    <source>
        <dbReference type="SAM" id="MobiDB-lite"/>
    </source>
</evidence>
<organism evidence="2 3">
    <name type="scientific">Porites lobata</name>
    <dbReference type="NCBI Taxonomy" id="104759"/>
    <lineage>
        <taxon>Eukaryota</taxon>
        <taxon>Metazoa</taxon>
        <taxon>Cnidaria</taxon>
        <taxon>Anthozoa</taxon>
        <taxon>Hexacorallia</taxon>
        <taxon>Scleractinia</taxon>
        <taxon>Fungiina</taxon>
        <taxon>Poritidae</taxon>
        <taxon>Porites</taxon>
    </lineage>
</organism>
<sequence>MVLRQCVSCNSTILGTLPLCECGRVFEDIRQVGGKRFSKYRADLYTKLETKRLKGNEREKKVLGGDSDSADEHRKQIVFQPKRIPPSVSLRTKTRRSKRKRKTHIKSSLEDHNVRTLSLFQSPEEEAARLSRALQEINRRIMGQSMVWLNSL</sequence>
<keyword evidence="3" id="KW-1185">Reference proteome</keyword>
<accession>A0ABN8N997</accession>
<name>A0ABN8N997_9CNID</name>
<reference evidence="2 3" key="1">
    <citation type="submission" date="2022-05" db="EMBL/GenBank/DDBJ databases">
        <authorList>
            <consortium name="Genoscope - CEA"/>
            <person name="William W."/>
        </authorList>
    </citation>
    <scope>NUCLEOTIDE SEQUENCE [LARGE SCALE GENOMIC DNA]</scope>
</reference>
<feature type="compositionally biased region" description="Basic residues" evidence="1">
    <location>
        <begin position="92"/>
        <end position="105"/>
    </location>
</feature>
<proteinExistence type="predicted"/>
<feature type="region of interest" description="Disordered" evidence="1">
    <location>
        <begin position="55"/>
        <end position="107"/>
    </location>
</feature>
<dbReference type="EMBL" id="CALNXK010000011">
    <property type="protein sequence ID" value="CAH3043115.1"/>
    <property type="molecule type" value="Genomic_DNA"/>
</dbReference>
<comment type="caution">
    <text evidence="2">The sequence shown here is derived from an EMBL/GenBank/DDBJ whole genome shotgun (WGS) entry which is preliminary data.</text>
</comment>
<gene>
    <name evidence="2" type="ORF">PLOB_00002939</name>
</gene>
<evidence type="ECO:0000313" key="2">
    <source>
        <dbReference type="EMBL" id="CAH3043115.1"/>
    </source>
</evidence>
<protein>
    <submittedName>
        <fullName evidence="2">Uncharacterized protein</fullName>
    </submittedName>
</protein>
<evidence type="ECO:0000313" key="3">
    <source>
        <dbReference type="Proteomes" id="UP001159405"/>
    </source>
</evidence>